<dbReference type="AlphaFoldDB" id="A0AAE6EE02"/>
<dbReference type="RefSeq" id="WP_080825107.1">
    <property type="nucleotide sequence ID" value="NZ_CP039888.1"/>
</dbReference>
<dbReference type="Proteomes" id="UP000298579">
    <property type="component" value="Chromosome circular"/>
</dbReference>
<sequence length="95" mass="10598">MTLQGRVFSIRLGDFGLDSLGGYSPDAKANFVCTSDNSNGWQFEPIHYELEDLPEGRVKFDEGFHLDPTSPLIARLSEELELPEKIRDGVLSSKP</sequence>
<evidence type="ECO:0000313" key="2">
    <source>
        <dbReference type="Proteomes" id="UP000298579"/>
    </source>
</evidence>
<reference evidence="1 2" key="1">
    <citation type="submission" date="2019-04" db="EMBL/GenBank/DDBJ databases">
        <title>Complete genome sequence of Agrobacterium tumefaciens CFBP5877.</title>
        <authorList>
            <person name="Huang Y.-Y."/>
            <person name="Chiang H.-Y."/>
            <person name="Chou L."/>
            <person name="Lai E.-M."/>
            <person name="Kuo C.-H."/>
        </authorList>
    </citation>
    <scope>NUCLEOTIDE SEQUENCE [LARGE SCALE GENOMIC DNA]</scope>
    <source>
        <strain evidence="1 2">CFBP5877</strain>
    </source>
</reference>
<proteinExistence type="predicted"/>
<name>A0AAE6EE02_AGRTU</name>
<dbReference type="EMBL" id="CP039897">
    <property type="protein sequence ID" value="QCL78709.1"/>
    <property type="molecule type" value="Genomic_DNA"/>
</dbReference>
<gene>
    <name evidence="1" type="ORF">CFBP5877_06190</name>
</gene>
<evidence type="ECO:0000313" key="1">
    <source>
        <dbReference type="EMBL" id="QCL78709.1"/>
    </source>
</evidence>
<accession>A0AAE6EE02</accession>
<organism evidence="1 2">
    <name type="scientific">Agrobacterium tumefaciens</name>
    <dbReference type="NCBI Taxonomy" id="358"/>
    <lineage>
        <taxon>Bacteria</taxon>
        <taxon>Pseudomonadati</taxon>
        <taxon>Pseudomonadota</taxon>
        <taxon>Alphaproteobacteria</taxon>
        <taxon>Hyphomicrobiales</taxon>
        <taxon>Rhizobiaceae</taxon>
        <taxon>Rhizobium/Agrobacterium group</taxon>
        <taxon>Agrobacterium</taxon>
        <taxon>Agrobacterium tumefaciens complex</taxon>
    </lineage>
</organism>
<protein>
    <submittedName>
        <fullName evidence="1">Uncharacterized protein</fullName>
    </submittedName>
</protein>